<dbReference type="PROSITE" id="PS51257">
    <property type="entry name" value="PROKAR_LIPOPROTEIN"/>
    <property type="match status" value="1"/>
</dbReference>
<evidence type="ECO:0008006" key="3">
    <source>
        <dbReference type="Google" id="ProtNLM"/>
    </source>
</evidence>
<comment type="caution">
    <text evidence="1">The sequence shown here is derived from an EMBL/GenBank/DDBJ whole genome shotgun (WGS) entry which is preliminary data.</text>
</comment>
<dbReference type="Proteomes" id="UP001596233">
    <property type="component" value="Unassembled WGS sequence"/>
</dbReference>
<accession>A0ABW1V6Q7</accession>
<evidence type="ECO:0000313" key="1">
    <source>
        <dbReference type="EMBL" id="MFC6333080.1"/>
    </source>
</evidence>
<reference evidence="2" key="1">
    <citation type="journal article" date="2019" name="Int. J. Syst. Evol. Microbiol.">
        <title>The Global Catalogue of Microorganisms (GCM) 10K type strain sequencing project: providing services to taxonomists for standard genome sequencing and annotation.</title>
        <authorList>
            <consortium name="The Broad Institute Genomics Platform"/>
            <consortium name="The Broad Institute Genome Sequencing Center for Infectious Disease"/>
            <person name="Wu L."/>
            <person name="Ma J."/>
        </authorList>
    </citation>
    <scope>NUCLEOTIDE SEQUENCE [LARGE SCALE GENOMIC DNA]</scope>
    <source>
        <strain evidence="2">PCU 280</strain>
    </source>
</reference>
<proteinExistence type="predicted"/>
<evidence type="ECO:0000313" key="2">
    <source>
        <dbReference type="Proteomes" id="UP001596233"/>
    </source>
</evidence>
<sequence>MPKIITLLVLLMVPILLSSCMQDNKSMLLGAWEAEQVSQIVGSDDKLGHYNHLEVTENNVHAKTFNLVSIEGGDLQKQYNEKEKNMNYQWRTEKEILIQDSLYEIELKRDKLVLKNKSIEIHYKKI</sequence>
<dbReference type="EMBL" id="JBHSTE010000003">
    <property type="protein sequence ID" value="MFC6333080.1"/>
    <property type="molecule type" value="Genomic_DNA"/>
</dbReference>
<dbReference type="RefSeq" id="WP_379234164.1">
    <property type="nucleotide sequence ID" value="NZ_JBHSTE010000003.1"/>
</dbReference>
<protein>
    <recommendedName>
        <fullName evidence="3">Lipocalin-like domain-containing protein</fullName>
    </recommendedName>
</protein>
<name>A0ABW1V6Q7_9BACL</name>
<organism evidence="1 2">
    <name type="scientific">Paenibacillus septentrionalis</name>
    <dbReference type="NCBI Taxonomy" id="429342"/>
    <lineage>
        <taxon>Bacteria</taxon>
        <taxon>Bacillati</taxon>
        <taxon>Bacillota</taxon>
        <taxon>Bacilli</taxon>
        <taxon>Bacillales</taxon>
        <taxon>Paenibacillaceae</taxon>
        <taxon>Paenibacillus</taxon>
    </lineage>
</organism>
<gene>
    <name evidence="1" type="ORF">ACFP56_10630</name>
</gene>
<keyword evidence="2" id="KW-1185">Reference proteome</keyword>